<proteinExistence type="predicted"/>
<dbReference type="KEGG" id="cja:CJA_3311"/>
<organism evidence="1 2">
    <name type="scientific">Cellvibrio japonicus (strain Ueda107)</name>
    <name type="common">Pseudomonas fluorescens subsp. cellulosa</name>
    <dbReference type="NCBI Taxonomy" id="498211"/>
    <lineage>
        <taxon>Bacteria</taxon>
        <taxon>Pseudomonadati</taxon>
        <taxon>Pseudomonadota</taxon>
        <taxon>Gammaproteobacteria</taxon>
        <taxon>Cellvibrionales</taxon>
        <taxon>Cellvibrionaceae</taxon>
        <taxon>Cellvibrio</taxon>
    </lineage>
</organism>
<protein>
    <submittedName>
        <fullName evidence="1">FG-GAP repeat domain protein</fullName>
    </submittedName>
</protein>
<dbReference type="InterPro" id="IPR028994">
    <property type="entry name" value="Integrin_alpha_N"/>
</dbReference>
<evidence type="ECO:0000313" key="2">
    <source>
        <dbReference type="Proteomes" id="UP000001036"/>
    </source>
</evidence>
<dbReference type="Proteomes" id="UP000001036">
    <property type="component" value="Chromosome"/>
</dbReference>
<dbReference type="SUPFAM" id="SSF69318">
    <property type="entry name" value="Integrin alpha N-terminal domain"/>
    <property type="match status" value="1"/>
</dbReference>
<dbReference type="eggNOG" id="COG3209">
    <property type="taxonomic scope" value="Bacteria"/>
</dbReference>
<accession>B3PEK9</accession>
<dbReference type="HOGENOM" id="CLU_989349_0_0_6"/>
<keyword evidence="2" id="KW-1185">Reference proteome</keyword>
<dbReference type="EMBL" id="CP000934">
    <property type="protein sequence ID" value="ACE83638.1"/>
    <property type="molecule type" value="Genomic_DNA"/>
</dbReference>
<evidence type="ECO:0000313" key="1">
    <source>
        <dbReference type="EMBL" id="ACE83638.1"/>
    </source>
</evidence>
<gene>
    <name evidence="1" type="ordered locus">CJA_3311</name>
</gene>
<dbReference type="STRING" id="498211.CJA_3311"/>
<reference evidence="1 2" key="1">
    <citation type="journal article" date="2008" name="J. Bacteriol.">
        <title>Insights into plant cell wall degradation from the genome sequence of the soil bacterium Cellvibrio japonicus.</title>
        <authorList>
            <person name="Deboy R.T."/>
            <person name="Mongodin E.F."/>
            <person name="Fouts D.E."/>
            <person name="Tailford L.E."/>
            <person name="Khouri H."/>
            <person name="Emerson J.B."/>
            <person name="Mohamoud Y."/>
            <person name="Watkins K."/>
            <person name="Henrissat B."/>
            <person name="Gilbert H.J."/>
            <person name="Nelson K.E."/>
        </authorList>
    </citation>
    <scope>NUCLEOTIDE SEQUENCE [LARGE SCALE GENOMIC DNA]</scope>
    <source>
        <strain evidence="1 2">Ueda107</strain>
    </source>
</reference>
<sequence>MSFFIFNRVLNIKMEHQLKNGQKMKKLYPLLILSFTSAYLSAAEFTPNRYDVYIGDLNNDGFADYYFHGKNQFVLLHGDVITPLLIAGTPSYSIYREGNGYSPAAALKLTDAQLMNMITLGKLRLATASNSGLGISTDVLYWRDNLNGFTSVLLRGADNYAPALLLASGSADLPLVAAIYAYETGKPNFSDRSFSFSLQDVNADGRADVVVNAQVYLSNYNGLLSDKPYNLNQVSGPVTENFFYDDLGRLIRMESSDGVVQSYTLDAEDNRRQSGEVKGVD</sequence>
<dbReference type="AlphaFoldDB" id="B3PEK9"/>
<name>B3PEK9_CELJU</name>